<evidence type="ECO:0000313" key="3">
    <source>
        <dbReference type="EMBL" id="CAG2250511.1"/>
    </source>
</evidence>
<dbReference type="Proteomes" id="UP000683360">
    <property type="component" value="Unassembled WGS sequence"/>
</dbReference>
<keyword evidence="2" id="KW-0812">Transmembrane</keyword>
<comment type="caution">
    <text evidence="3">The sequence shown here is derived from an EMBL/GenBank/DDBJ whole genome shotgun (WGS) entry which is preliminary data.</text>
</comment>
<evidence type="ECO:0000256" key="2">
    <source>
        <dbReference type="SAM" id="Phobius"/>
    </source>
</evidence>
<feature type="transmembrane region" description="Helical" evidence="2">
    <location>
        <begin position="254"/>
        <end position="275"/>
    </location>
</feature>
<feature type="region of interest" description="Disordered" evidence="1">
    <location>
        <begin position="405"/>
        <end position="432"/>
    </location>
</feature>
<organism evidence="3 4">
    <name type="scientific">Mytilus edulis</name>
    <name type="common">Blue mussel</name>
    <dbReference type="NCBI Taxonomy" id="6550"/>
    <lineage>
        <taxon>Eukaryota</taxon>
        <taxon>Metazoa</taxon>
        <taxon>Spiralia</taxon>
        <taxon>Lophotrochozoa</taxon>
        <taxon>Mollusca</taxon>
        <taxon>Bivalvia</taxon>
        <taxon>Autobranchia</taxon>
        <taxon>Pteriomorphia</taxon>
        <taxon>Mytilida</taxon>
        <taxon>Mytiloidea</taxon>
        <taxon>Mytilidae</taxon>
        <taxon>Mytilinae</taxon>
        <taxon>Mytilus</taxon>
    </lineage>
</organism>
<proteinExistence type="predicted"/>
<protein>
    <submittedName>
        <fullName evidence="3">Uncharacterized protein</fullName>
    </submittedName>
</protein>
<keyword evidence="4" id="KW-1185">Reference proteome</keyword>
<dbReference type="OrthoDB" id="10371081at2759"/>
<evidence type="ECO:0000256" key="1">
    <source>
        <dbReference type="SAM" id="MobiDB-lite"/>
    </source>
</evidence>
<reference evidence="3" key="1">
    <citation type="submission" date="2021-03" db="EMBL/GenBank/DDBJ databases">
        <authorList>
            <person name="Bekaert M."/>
        </authorList>
    </citation>
    <scope>NUCLEOTIDE SEQUENCE</scope>
</reference>
<sequence>MDGSTIDLVFTFNLSTWFKEYDRINGSLEFQLRITNISTTDITIQLLNQNYYNTITVHEGKSVNISCASVTGYDVGKISVKLNRIIVAESDSNVVTYSFISDRQYNFKHLTCESDKIGSDSPIRVHLRVECPPKFVQENKNLKFVELYKPNAMSFLIYSNPEVEEIWIEAVAPCYTKNETIHDFIISETELLYSDFGNKGFIIGNEITFEFKILSTEYEKYKIWTKNRLGEDSFDFNIQAVEYDKNNKMDRTGLITSSSIATGLFIYITVLHICLTIRHRINRTRQGHIQDPLHFHTYEDIDSISFAAANTRGLVTDQERPMLPARTTNSPHNESTITSISNRPTVNVSTSSIVSHQDPQVNAARCSYNAETEICTSSMFPIGEIRNSDGSYDEVSVASTDDSLQTFQRRSHQDRNSSNVTSSVGLIVGDEK</sequence>
<gene>
    <name evidence="3" type="ORF">MEDL_62217</name>
</gene>
<evidence type="ECO:0000313" key="4">
    <source>
        <dbReference type="Proteomes" id="UP000683360"/>
    </source>
</evidence>
<accession>A0A8S3UYA2</accession>
<dbReference type="EMBL" id="CAJPWZ010003054">
    <property type="protein sequence ID" value="CAG2250511.1"/>
    <property type="molecule type" value="Genomic_DNA"/>
</dbReference>
<name>A0A8S3UYA2_MYTED</name>
<keyword evidence="2" id="KW-0472">Membrane</keyword>
<dbReference type="AlphaFoldDB" id="A0A8S3UYA2"/>
<keyword evidence="2" id="KW-1133">Transmembrane helix</keyword>